<sequence length="333" mass="37810">MCICCQLASASTRHLRSKHRRSPYIQAAPAETINHAMKSIPENIYPDYCHSLSPTIGKWCPLQATDVHRLRDVGMFSDGRVLYHLGNHPVKWVRITGVVVAMDQYPGKRVYVVDDSSGMNIECAAAAPVSSPINEAPAVPKHLDQIASLMAAKPSNAPPKKPERMKETQGEEKNTSPSVQTPMVPWDEIDVGMVVKVKGRVNSRWDIIQIEVVKVEVMRCTDQEVRCWNEIMAFKRDVSDRPWVVSKEQEEKCRRLKERELRGSKNGGRRAESREQRKKRKDDEKKAAERREERKESVKRKRDDERTRKRTKAGYPSTAVMKVAAGHHAAVGI</sequence>
<accession>K1X3T7</accession>
<dbReference type="SUPFAM" id="SSF50249">
    <property type="entry name" value="Nucleic acid-binding proteins"/>
    <property type="match status" value="1"/>
</dbReference>
<feature type="region of interest" description="Disordered" evidence="4">
    <location>
        <begin position="256"/>
        <end position="333"/>
    </location>
</feature>
<evidence type="ECO:0000256" key="1">
    <source>
        <dbReference type="ARBA" id="ARBA00004574"/>
    </source>
</evidence>
<feature type="compositionally biased region" description="Basic and acidic residues" evidence="4">
    <location>
        <begin position="160"/>
        <end position="174"/>
    </location>
</feature>
<feature type="domain" description="CST complex subunit Stn1 N-terminal" evidence="5">
    <location>
        <begin position="81"/>
        <end position="124"/>
    </location>
</feature>
<dbReference type="GeneID" id="18757783"/>
<feature type="region of interest" description="Disordered" evidence="4">
    <location>
        <begin position="151"/>
        <end position="183"/>
    </location>
</feature>
<keyword evidence="7" id="KW-1185">Reference proteome</keyword>
<dbReference type="OrthoDB" id="77828at2759"/>
<evidence type="ECO:0000259" key="5">
    <source>
        <dbReference type="Pfam" id="PF10451"/>
    </source>
</evidence>
<keyword evidence="2" id="KW-0158">Chromosome</keyword>
<dbReference type="HOGENOM" id="CLU_054798_0_1_1"/>
<keyword evidence="3" id="KW-0779">Telomere</keyword>
<organism evidence="6 7">
    <name type="scientific">Marssonina brunnea f. sp. multigermtubi (strain MB_m1)</name>
    <name type="common">Marssonina leaf spot fungus</name>
    <dbReference type="NCBI Taxonomy" id="1072389"/>
    <lineage>
        <taxon>Eukaryota</taxon>
        <taxon>Fungi</taxon>
        <taxon>Dikarya</taxon>
        <taxon>Ascomycota</taxon>
        <taxon>Pezizomycotina</taxon>
        <taxon>Leotiomycetes</taxon>
        <taxon>Helotiales</taxon>
        <taxon>Drepanopezizaceae</taxon>
        <taxon>Drepanopeziza</taxon>
    </lineage>
</organism>
<dbReference type="InterPro" id="IPR012340">
    <property type="entry name" value="NA-bd_OB-fold"/>
</dbReference>
<evidence type="ECO:0000313" key="6">
    <source>
        <dbReference type="EMBL" id="EKD19896.1"/>
    </source>
</evidence>
<name>K1X3T7_MARBU</name>
<dbReference type="InterPro" id="IPR018856">
    <property type="entry name" value="Stn1_N"/>
</dbReference>
<reference evidence="6 7" key="1">
    <citation type="journal article" date="2012" name="BMC Genomics">
        <title>Sequencing the genome of Marssonina brunnea reveals fungus-poplar co-evolution.</title>
        <authorList>
            <person name="Zhu S."/>
            <person name="Cao Y.-Z."/>
            <person name="Jiang C."/>
            <person name="Tan B.-Y."/>
            <person name="Wang Z."/>
            <person name="Feng S."/>
            <person name="Zhang L."/>
            <person name="Su X.-H."/>
            <person name="Brejova B."/>
            <person name="Vinar T."/>
            <person name="Xu M."/>
            <person name="Wang M.-X."/>
            <person name="Zhang S.-G."/>
            <person name="Huang M.-R."/>
            <person name="Wu R."/>
            <person name="Zhou Y."/>
        </authorList>
    </citation>
    <scope>NUCLEOTIDE SEQUENCE [LARGE SCALE GENOMIC DNA]</scope>
    <source>
        <strain evidence="6 7">MB_m1</strain>
    </source>
</reference>
<dbReference type="GO" id="GO:0000781">
    <property type="term" value="C:chromosome, telomeric region"/>
    <property type="evidence" value="ECO:0007669"/>
    <property type="project" value="UniProtKB-SubCell"/>
</dbReference>
<dbReference type="KEGG" id="mbe:MBM_01848"/>
<evidence type="ECO:0000256" key="3">
    <source>
        <dbReference type="ARBA" id="ARBA00022895"/>
    </source>
</evidence>
<evidence type="ECO:0000256" key="2">
    <source>
        <dbReference type="ARBA" id="ARBA00022454"/>
    </source>
</evidence>
<dbReference type="OMA" id="FCFKASP"/>
<dbReference type="InParanoid" id="K1X3T7"/>
<gene>
    <name evidence="6" type="ORF">MBM_01848</name>
</gene>
<dbReference type="eggNOG" id="ENOG502RY83">
    <property type="taxonomic scope" value="Eukaryota"/>
</dbReference>
<comment type="subcellular location">
    <subcellularLocation>
        <location evidence="1">Chromosome</location>
        <location evidence="1">Telomere</location>
    </subcellularLocation>
</comment>
<dbReference type="Gene3D" id="2.40.50.140">
    <property type="entry name" value="Nucleic acid-binding proteins"/>
    <property type="match status" value="1"/>
</dbReference>
<dbReference type="AlphaFoldDB" id="K1X3T7"/>
<protein>
    <submittedName>
        <fullName evidence="6">OB-fold nucleic acid binding domain-containing protein</fullName>
    </submittedName>
</protein>
<evidence type="ECO:0000256" key="4">
    <source>
        <dbReference type="SAM" id="MobiDB-lite"/>
    </source>
</evidence>
<dbReference type="EMBL" id="JH921430">
    <property type="protein sequence ID" value="EKD19896.1"/>
    <property type="molecule type" value="Genomic_DNA"/>
</dbReference>
<proteinExistence type="predicted"/>
<evidence type="ECO:0000313" key="7">
    <source>
        <dbReference type="Proteomes" id="UP000006753"/>
    </source>
</evidence>
<feature type="compositionally biased region" description="Basic and acidic residues" evidence="4">
    <location>
        <begin position="256"/>
        <end position="307"/>
    </location>
</feature>
<dbReference type="Proteomes" id="UP000006753">
    <property type="component" value="Unassembled WGS sequence"/>
</dbReference>
<dbReference type="Pfam" id="PF10451">
    <property type="entry name" value="Stn1"/>
    <property type="match status" value="1"/>
</dbReference>